<dbReference type="SMART" id="SM01012">
    <property type="entry name" value="ANTAR"/>
    <property type="match status" value="1"/>
</dbReference>
<organism evidence="6 7">
    <name type="scientific">Amycolatopsis pithecellobii</name>
    <dbReference type="NCBI Taxonomy" id="664692"/>
    <lineage>
        <taxon>Bacteria</taxon>
        <taxon>Bacillati</taxon>
        <taxon>Actinomycetota</taxon>
        <taxon>Actinomycetes</taxon>
        <taxon>Pseudonocardiales</taxon>
        <taxon>Pseudonocardiaceae</taxon>
        <taxon>Amycolatopsis</taxon>
    </lineage>
</organism>
<dbReference type="Pfam" id="PF13185">
    <property type="entry name" value="GAF_2"/>
    <property type="match status" value="1"/>
</dbReference>
<evidence type="ECO:0000256" key="4">
    <source>
        <dbReference type="ARBA" id="ARBA00023163"/>
    </source>
</evidence>
<feature type="domain" description="ANTAR" evidence="5">
    <location>
        <begin position="166"/>
        <end position="227"/>
    </location>
</feature>
<proteinExistence type="predicted"/>
<dbReference type="InterPro" id="IPR011006">
    <property type="entry name" value="CheY-like_superfamily"/>
</dbReference>
<evidence type="ECO:0000256" key="3">
    <source>
        <dbReference type="ARBA" id="ARBA00023015"/>
    </source>
</evidence>
<evidence type="ECO:0000259" key="5">
    <source>
        <dbReference type="PROSITE" id="PS50921"/>
    </source>
</evidence>
<dbReference type="PROSITE" id="PS50921">
    <property type="entry name" value="ANTAR"/>
    <property type="match status" value="1"/>
</dbReference>
<dbReference type="Pfam" id="PF03861">
    <property type="entry name" value="ANTAR"/>
    <property type="match status" value="1"/>
</dbReference>
<evidence type="ECO:0000256" key="2">
    <source>
        <dbReference type="ARBA" id="ARBA00022777"/>
    </source>
</evidence>
<dbReference type="GO" id="GO:0016301">
    <property type="term" value="F:kinase activity"/>
    <property type="evidence" value="ECO:0007669"/>
    <property type="project" value="UniProtKB-KW"/>
</dbReference>
<accession>A0A6N7Z946</accession>
<name>A0A6N7Z946_9PSEU</name>
<dbReference type="Gene3D" id="1.10.10.10">
    <property type="entry name" value="Winged helix-like DNA-binding domain superfamily/Winged helix DNA-binding domain"/>
    <property type="match status" value="1"/>
</dbReference>
<comment type="caution">
    <text evidence="6">The sequence shown here is derived from an EMBL/GenBank/DDBJ whole genome shotgun (WGS) entry which is preliminary data.</text>
</comment>
<dbReference type="InterPro" id="IPR029016">
    <property type="entry name" value="GAF-like_dom_sf"/>
</dbReference>
<gene>
    <name evidence="6" type="ORF">GKO32_29205</name>
</gene>
<dbReference type="AlphaFoldDB" id="A0A6N7Z946"/>
<keyword evidence="4" id="KW-0804">Transcription</keyword>
<dbReference type="GO" id="GO:0003723">
    <property type="term" value="F:RNA binding"/>
    <property type="evidence" value="ECO:0007669"/>
    <property type="project" value="InterPro"/>
</dbReference>
<dbReference type="Proteomes" id="UP000440096">
    <property type="component" value="Unassembled WGS sequence"/>
</dbReference>
<dbReference type="SUPFAM" id="SSF52172">
    <property type="entry name" value="CheY-like"/>
    <property type="match status" value="1"/>
</dbReference>
<keyword evidence="7" id="KW-1185">Reference proteome</keyword>
<reference evidence="6 7" key="1">
    <citation type="submission" date="2019-11" db="EMBL/GenBank/DDBJ databases">
        <title>Draft genome of Amycolatopsis RM579.</title>
        <authorList>
            <person name="Duangmal K."/>
            <person name="Mingma R."/>
        </authorList>
    </citation>
    <scope>NUCLEOTIDE SEQUENCE [LARGE SCALE GENOMIC DNA]</scope>
    <source>
        <strain evidence="6 7">RM579</strain>
    </source>
</reference>
<dbReference type="SUPFAM" id="SSF55781">
    <property type="entry name" value="GAF domain-like"/>
    <property type="match status" value="1"/>
</dbReference>
<dbReference type="Gene3D" id="3.30.450.40">
    <property type="match status" value="1"/>
</dbReference>
<dbReference type="InterPro" id="IPR005561">
    <property type="entry name" value="ANTAR"/>
</dbReference>
<dbReference type="InterPro" id="IPR036388">
    <property type="entry name" value="WH-like_DNA-bd_sf"/>
</dbReference>
<evidence type="ECO:0000313" key="6">
    <source>
        <dbReference type="EMBL" id="MTD58026.1"/>
    </source>
</evidence>
<dbReference type="InterPro" id="IPR003018">
    <property type="entry name" value="GAF"/>
</dbReference>
<dbReference type="EMBL" id="WMBA01000058">
    <property type="protein sequence ID" value="MTD58026.1"/>
    <property type="molecule type" value="Genomic_DNA"/>
</dbReference>
<protein>
    <submittedName>
        <fullName evidence="6">ANTAR domain-containing protein</fullName>
    </submittedName>
</protein>
<sequence>MHREVEIAAAFIALTDLNDRLSDEARYADCLAGYASRLLNCDAAGVLLAGPDGRLGAATTSPGLMEIIQLAELRVNDGPSVSAFHTGAATSVADLRTDERWKPFRSVTLQTGFTGVHAIPVPSPGKPVGAITLLRRRPGPFSYEDDRLAESLAAIAGAHLCAKRAITSAETRSEQLKTTLRSRIGIEQAKGILAERHGITLTAAFERMRSFARHHRRRLDDVARTIVENSPSAAQLDPLTRPTPG</sequence>
<evidence type="ECO:0000256" key="1">
    <source>
        <dbReference type="ARBA" id="ARBA00022679"/>
    </source>
</evidence>
<keyword evidence="3" id="KW-0805">Transcription regulation</keyword>
<dbReference type="PIRSF" id="PIRSF036625">
    <property type="entry name" value="GAF_ANTAR"/>
    <property type="match status" value="1"/>
</dbReference>
<dbReference type="RefSeq" id="WP_154760128.1">
    <property type="nucleotide sequence ID" value="NZ_WMBA01000058.1"/>
</dbReference>
<keyword evidence="2" id="KW-0418">Kinase</keyword>
<dbReference type="OrthoDB" id="3683444at2"/>
<keyword evidence="1" id="KW-0808">Transferase</keyword>
<dbReference type="SMART" id="SM00065">
    <property type="entry name" value="GAF"/>
    <property type="match status" value="1"/>
</dbReference>
<evidence type="ECO:0000313" key="7">
    <source>
        <dbReference type="Proteomes" id="UP000440096"/>
    </source>
</evidence>
<dbReference type="InterPro" id="IPR012074">
    <property type="entry name" value="GAF_ANTAR"/>
</dbReference>